<accession>A0A5Q2F6E1</accession>
<proteinExistence type="predicted"/>
<reference evidence="1 2" key="1">
    <citation type="submission" date="2019-09" db="EMBL/GenBank/DDBJ databases">
        <authorList>
            <person name="Christie C.A."/>
            <person name="Diallo A.S."/>
            <person name="Dixon Z."/>
            <person name="McIntosh P.M."/>
            <person name="Murthy K.H."/>
            <person name="Rosen M.G."/>
            <person name="Simpson L.M."/>
            <person name="Koustas K."/>
            <person name="Fogarty M.P."/>
            <person name="Molloy S.D."/>
            <person name="Garlena R.A."/>
            <person name="Russell D.A."/>
            <person name="Pope W.H."/>
            <person name="Jacobs-Sera D."/>
            <person name="Hatfull G.F."/>
        </authorList>
    </citation>
    <scope>NUCLEOTIDE SEQUENCE [LARGE SCALE GENOMIC DNA]</scope>
</reference>
<dbReference type="KEGG" id="vg:77924282"/>
<dbReference type="RefSeq" id="YP_010648823.1">
    <property type="nucleotide sequence ID" value="NC_070762.1"/>
</dbReference>
<organism evidence="1 2">
    <name type="scientific">Gordonia phage Sixama</name>
    <dbReference type="NCBI Taxonomy" id="2653271"/>
    <lineage>
        <taxon>Viruses</taxon>
        <taxon>Duplodnaviria</taxon>
        <taxon>Heunggongvirae</taxon>
        <taxon>Uroviricota</taxon>
        <taxon>Caudoviricetes</taxon>
        <taxon>Sixamavirus</taxon>
        <taxon>Sixamavirus sixama</taxon>
    </lineage>
</organism>
<dbReference type="Proteomes" id="UP000400849">
    <property type="component" value="Segment"/>
</dbReference>
<evidence type="ECO:0000313" key="1">
    <source>
        <dbReference type="EMBL" id="QGF20293.1"/>
    </source>
</evidence>
<dbReference type="GeneID" id="77924282"/>
<sequence>MATKEKKKITATAEQIQQAYRLAIGRKNQQHWAGEANDARQEVIDSVFSQDSYDLVAVDDKGRTVFETIESVTKGAIDWEYLAEDNPDLDLDKYRKPAKTSITVRTGGMIDAIAEEVTSEEESQSED</sequence>
<gene>
    <name evidence="1" type="primary">114</name>
    <name evidence="1" type="ORF">SEA_SIXAMA_114</name>
</gene>
<protein>
    <submittedName>
        <fullName evidence="1">Uncharacterized protein</fullName>
    </submittedName>
</protein>
<keyword evidence="2" id="KW-1185">Reference proteome</keyword>
<evidence type="ECO:0000313" key="2">
    <source>
        <dbReference type="Proteomes" id="UP000400849"/>
    </source>
</evidence>
<name>A0A5Q2F6E1_9CAUD</name>
<dbReference type="EMBL" id="MN484601">
    <property type="protein sequence ID" value="QGF20293.1"/>
    <property type="molecule type" value="Genomic_DNA"/>
</dbReference>